<dbReference type="Proteomes" id="UP001501771">
    <property type="component" value="Unassembled WGS sequence"/>
</dbReference>
<gene>
    <name evidence="3" type="ORF">GCM10009844_03850</name>
</gene>
<dbReference type="EMBL" id="BAAAQR010000001">
    <property type="protein sequence ID" value="GAA2137098.1"/>
    <property type="molecule type" value="Genomic_DNA"/>
</dbReference>
<evidence type="ECO:0000313" key="3">
    <source>
        <dbReference type="EMBL" id="GAA2137098.1"/>
    </source>
</evidence>
<evidence type="ECO:0000256" key="1">
    <source>
        <dbReference type="SAM" id="Coils"/>
    </source>
</evidence>
<accession>A0ABN2Z5M8</accession>
<protein>
    <recommendedName>
        <fullName evidence="2">Hemerythrin-like domain-containing protein</fullName>
    </recommendedName>
</protein>
<evidence type="ECO:0000259" key="2">
    <source>
        <dbReference type="Pfam" id="PF01814"/>
    </source>
</evidence>
<reference evidence="3 4" key="1">
    <citation type="journal article" date="2019" name="Int. J. Syst. Evol. Microbiol.">
        <title>The Global Catalogue of Microorganisms (GCM) 10K type strain sequencing project: providing services to taxonomists for standard genome sequencing and annotation.</title>
        <authorList>
            <consortium name="The Broad Institute Genomics Platform"/>
            <consortium name="The Broad Institute Genome Sequencing Center for Infectious Disease"/>
            <person name="Wu L."/>
            <person name="Ma J."/>
        </authorList>
    </citation>
    <scope>NUCLEOTIDE SEQUENCE [LARGE SCALE GENOMIC DNA]</scope>
    <source>
        <strain evidence="3 4">JCM 16022</strain>
    </source>
</reference>
<dbReference type="InterPro" id="IPR012312">
    <property type="entry name" value="Hemerythrin-like"/>
</dbReference>
<feature type="coiled-coil region" evidence="1">
    <location>
        <begin position="92"/>
        <end position="119"/>
    </location>
</feature>
<dbReference type="RefSeq" id="WP_344146737.1">
    <property type="nucleotide sequence ID" value="NZ_BAAAQR010000001.1"/>
</dbReference>
<sequence>MCEHCGCRGVPPIAELMDEHLALLDEAHRVRRALGASDREGAFARLGDLVRHLAAHVRREEDGIFAALRADGEFVDEVDRLEGEHRGFDAAIAALDVDAADLEARVSRLFRELDDHVERENLGIFPVSVVTLGATGWELVDRAHAETPTFLSDRSAAP</sequence>
<keyword evidence="4" id="KW-1185">Reference proteome</keyword>
<keyword evidence="1" id="KW-0175">Coiled coil</keyword>
<dbReference type="Pfam" id="PF01814">
    <property type="entry name" value="Hemerythrin"/>
    <property type="match status" value="1"/>
</dbReference>
<comment type="caution">
    <text evidence="3">The sequence shown here is derived from an EMBL/GenBank/DDBJ whole genome shotgun (WGS) entry which is preliminary data.</text>
</comment>
<proteinExistence type="predicted"/>
<evidence type="ECO:0000313" key="4">
    <source>
        <dbReference type="Proteomes" id="UP001501771"/>
    </source>
</evidence>
<name>A0ABN2Z5M8_9ACTN</name>
<organism evidence="3 4">
    <name type="scientific">Nocardioides koreensis</name>
    <dbReference type="NCBI Taxonomy" id="433651"/>
    <lineage>
        <taxon>Bacteria</taxon>
        <taxon>Bacillati</taxon>
        <taxon>Actinomycetota</taxon>
        <taxon>Actinomycetes</taxon>
        <taxon>Propionibacteriales</taxon>
        <taxon>Nocardioidaceae</taxon>
        <taxon>Nocardioides</taxon>
    </lineage>
</organism>
<feature type="domain" description="Hemerythrin-like" evidence="2">
    <location>
        <begin position="12"/>
        <end position="126"/>
    </location>
</feature>
<dbReference type="Gene3D" id="1.20.120.520">
    <property type="entry name" value="nmb1532 protein domain like"/>
    <property type="match status" value="1"/>
</dbReference>